<dbReference type="Gene3D" id="3.90.1010.20">
    <property type="match status" value="1"/>
</dbReference>
<keyword evidence="6" id="KW-1133">Transmembrane helix</keyword>
<evidence type="ECO:0000256" key="2">
    <source>
        <dbReference type="ARBA" id="ARBA00022553"/>
    </source>
</evidence>
<dbReference type="InterPro" id="IPR007329">
    <property type="entry name" value="FMN-bd"/>
</dbReference>
<keyword evidence="2 6" id="KW-0597">Phosphoprotein</keyword>
<name>A0A6N2RM15_9FIRM</name>
<evidence type="ECO:0000256" key="6">
    <source>
        <dbReference type="HAMAP-Rule" id="MF_00479"/>
    </source>
</evidence>
<dbReference type="PANTHER" id="PTHR36118:SF1">
    <property type="entry name" value="ION-TRANSLOCATING OXIDOREDUCTASE COMPLEX SUBUNIT G"/>
    <property type="match status" value="1"/>
</dbReference>
<evidence type="ECO:0000256" key="5">
    <source>
        <dbReference type="ARBA" id="ARBA00022982"/>
    </source>
</evidence>
<comment type="subunit">
    <text evidence="6">The complex is composed of six subunits: RnfA, RnfB, RnfC, RnfD, RnfE and RnfG.</text>
</comment>
<dbReference type="PANTHER" id="PTHR36118">
    <property type="entry name" value="ION-TRANSLOCATING OXIDOREDUCTASE COMPLEX SUBUNIT G"/>
    <property type="match status" value="1"/>
</dbReference>
<keyword evidence="5 6" id="KW-0249">Electron transport</keyword>
<comment type="function">
    <text evidence="6">Part of a membrane-bound complex that couples electron transfer with translocation of ions across the membrane.</text>
</comment>
<feature type="domain" description="FMN-binding" evidence="7">
    <location>
        <begin position="90"/>
        <end position="169"/>
    </location>
</feature>
<keyword evidence="6" id="KW-0812">Transmembrane</keyword>
<comment type="cofactor">
    <cofactor evidence="6">
        <name>FMN</name>
        <dbReference type="ChEBI" id="CHEBI:58210"/>
    </cofactor>
</comment>
<dbReference type="GO" id="GO:0010181">
    <property type="term" value="F:FMN binding"/>
    <property type="evidence" value="ECO:0007669"/>
    <property type="project" value="InterPro"/>
</dbReference>
<dbReference type="Pfam" id="PF04205">
    <property type="entry name" value="FMN_bind"/>
    <property type="match status" value="2"/>
</dbReference>
<keyword evidence="6" id="KW-1278">Translocase</keyword>
<reference evidence="8" key="1">
    <citation type="submission" date="2019-11" db="EMBL/GenBank/DDBJ databases">
        <authorList>
            <person name="Feng L."/>
        </authorList>
    </citation>
    <scope>NUCLEOTIDE SEQUENCE</scope>
    <source>
        <strain evidence="8">AundefinedLFYP135</strain>
    </source>
</reference>
<evidence type="ECO:0000256" key="3">
    <source>
        <dbReference type="ARBA" id="ARBA00022630"/>
    </source>
</evidence>
<sequence>MSVFQDFIKPTLVLAVICLVISFALAKTYSITQPIIDRLAIETANAARAEVLPGASDFEQLTVANMPEGGLDAYRATDGSGYVITTAWKGYGGTIKVMFGMDANGVITGAKVLENSETAGLGTKACDPKHMVQYTGKTVDTLGEVNAVGGATVSSTAIMNAAKAAYRVYNEVGGEGAAAPQRAPAKEETLRAIYPDAQEFIPLDMEVEAYRVDGKEHIVVISEPSFHDDIVAAVGFAEDGTITGVALDYINENPDYGMKVARPEYLEQFIGKTSADEVASISGATSSSDVLKKAINKAVAAHPAAQQAPELQKGAE</sequence>
<protein>
    <recommendedName>
        <fullName evidence="6">Ion-translocating oxidoreductase complex subunit G</fullName>
        <ecNumber evidence="6">7.-.-.-</ecNumber>
    </recommendedName>
    <alternativeName>
        <fullName evidence="6">Rnf electron transport complex subunit G</fullName>
    </alternativeName>
</protein>
<keyword evidence="6" id="KW-1003">Cell membrane</keyword>
<dbReference type="GO" id="GO:0005886">
    <property type="term" value="C:plasma membrane"/>
    <property type="evidence" value="ECO:0007669"/>
    <property type="project" value="UniProtKB-SubCell"/>
</dbReference>
<dbReference type="EC" id="7.-.-.-" evidence="6"/>
<feature type="modified residue" description="FMN phosphoryl threonine" evidence="6">
    <location>
        <position position="152"/>
    </location>
</feature>
<dbReference type="HAMAP" id="MF_00479">
    <property type="entry name" value="RsxG_RnfG"/>
    <property type="match status" value="1"/>
</dbReference>
<dbReference type="SMART" id="SM00900">
    <property type="entry name" value="FMN_bind"/>
    <property type="match status" value="2"/>
</dbReference>
<dbReference type="GO" id="GO:0022900">
    <property type="term" value="P:electron transport chain"/>
    <property type="evidence" value="ECO:0007669"/>
    <property type="project" value="UniProtKB-UniRule"/>
</dbReference>
<gene>
    <name evidence="6" type="primary">rnfG</name>
    <name evidence="8" type="ORF">AULFYP135_00479</name>
</gene>
<keyword evidence="6" id="KW-0472">Membrane</keyword>
<comment type="similarity">
    <text evidence="6">Belongs to the RnfG family.</text>
</comment>
<proteinExistence type="inferred from homology"/>
<keyword evidence="1 6" id="KW-0813">Transport</keyword>
<dbReference type="InterPro" id="IPR010209">
    <property type="entry name" value="Ion_transpt_RnfG/RsxG"/>
</dbReference>
<dbReference type="AlphaFoldDB" id="A0A6N2RM15"/>
<dbReference type="GO" id="GO:0009055">
    <property type="term" value="F:electron transfer activity"/>
    <property type="evidence" value="ECO:0007669"/>
    <property type="project" value="InterPro"/>
</dbReference>
<evidence type="ECO:0000256" key="4">
    <source>
        <dbReference type="ARBA" id="ARBA00022643"/>
    </source>
</evidence>
<evidence type="ECO:0000313" key="8">
    <source>
        <dbReference type="EMBL" id="VYS81478.1"/>
    </source>
</evidence>
<keyword evidence="3 6" id="KW-0285">Flavoprotein</keyword>
<organism evidence="8">
    <name type="scientific">uncultured Anaerotruncus sp</name>
    <dbReference type="NCBI Taxonomy" id="905011"/>
    <lineage>
        <taxon>Bacteria</taxon>
        <taxon>Bacillati</taxon>
        <taxon>Bacillota</taxon>
        <taxon>Clostridia</taxon>
        <taxon>Eubacteriales</taxon>
        <taxon>Oscillospiraceae</taxon>
        <taxon>Anaerotruncus</taxon>
        <taxon>environmental samples</taxon>
    </lineage>
</organism>
<evidence type="ECO:0000259" key="7">
    <source>
        <dbReference type="SMART" id="SM00900"/>
    </source>
</evidence>
<keyword evidence="4 6" id="KW-0288">FMN</keyword>
<comment type="subcellular location">
    <subcellularLocation>
        <location evidence="6">Cell membrane</location>
        <topology evidence="6">Single-pass membrane protein</topology>
    </subcellularLocation>
</comment>
<feature type="domain" description="FMN-binding" evidence="7">
    <location>
        <begin position="225"/>
        <end position="302"/>
    </location>
</feature>
<accession>A0A6N2RM15</accession>
<evidence type="ECO:0000256" key="1">
    <source>
        <dbReference type="ARBA" id="ARBA00022448"/>
    </source>
</evidence>
<dbReference type="EMBL" id="CACRSL010000003">
    <property type="protein sequence ID" value="VYS81478.1"/>
    <property type="molecule type" value="Genomic_DNA"/>
</dbReference>